<evidence type="ECO:0000259" key="12">
    <source>
        <dbReference type="Pfam" id="PF07715"/>
    </source>
</evidence>
<evidence type="ECO:0000256" key="2">
    <source>
        <dbReference type="ARBA" id="ARBA00022448"/>
    </source>
</evidence>
<evidence type="ECO:0000256" key="5">
    <source>
        <dbReference type="ARBA" id="ARBA00023077"/>
    </source>
</evidence>
<dbReference type="Gene3D" id="2.40.170.20">
    <property type="entry name" value="TonB-dependent receptor, beta-barrel domain"/>
    <property type="match status" value="1"/>
</dbReference>
<dbReference type="Gene3D" id="2.170.130.10">
    <property type="entry name" value="TonB-dependent receptor, plug domain"/>
    <property type="match status" value="1"/>
</dbReference>
<reference evidence="13 14" key="1">
    <citation type="submission" date="2021-05" db="EMBL/GenBank/DDBJ databases">
        <title>A Polyphasic approach of four new species of the genus Ohtaekwangia: Ohtaekwangia histidinii sp. nov., Ohtaekwangia cretensis sp. nov., Ohtaekwangia indiensis sp. nov., Ohtaekwangia reichenbachii sp. nov. from diverse environment.</title>
        <authorList>
            <person name="Octaviana S."/>
        </authorList>
    </citation>
    <scope>NUCLEOTIDE SEQUENCE [LARGE SCALE GENOMIC DNA]</scope>
    <source>
        <strain evidence="13 14">PWU20</strain>
    </source>
</reference>
<comment type="similarity">
    <text evidence="8 9">Belongs to the TonB-dependent receptor family.</text>
</comment>
<keyword evidence="2 8" id="KW-0813">Transport</keyword>
<feature type="signal peptide" evidence="10">
    <location>
        <begin position="1"/>
        <end position="21"/>
    </location>
</feature>
<keyword evidence="10" id="KW-0732">Signal</keyword>
<dbReference type="InterPro" id="IPR037066">
    <property type="entry name" value="Plug_dom_sf"/>
</dbReference>
<dbReference type="Pfam" id="PF13715">
    <property type="entry name" value="CarbopepD_reg_2"/>
    <property type="match status" value="1"/>
</dbReference>
<dbReference type="RefSeq" id="WP_254153096.1">
    <property type="nucleotide sequence ID" value="NZ_JAHESD010000012.1"/>
</dbReference>
<keyword evidence="3 8" id="KW-1134">Transmembrane beta strand</keyword>
<evidence type="ECO:0000256" key="9">
    <source>
        <dbReference type="RuleBase" id="RU003357"/>
    </source>
</evidence>
<dbReference type="EMBL" id="JAHESD010000012">
    <property type="protein sequence ID" value="MBT1703129.1"/>
    <property type="molecule type" value="Genomic_DNA"/>
</dbReference>
<evidence type="ECO:0000256" key="7">
    <source>
        <dbReference type="ARBA" id="ARBA00023237"/>
    </source>
</evidence>
<organism evidence="13 14">
    <name type="scientific">Chryseosolibacter indicus</name>
    <dbReference type="NCBI Taxonomy" id="2782351"/>
    <lineage>
        <taxon>Bacteria</taxon>
        <taxon>Pseudomonadati</taxon>
        <taxon>Bacteroidota</taxon>
        <taxon>Cytophagia</taxon>
        <taxon>Cytophagales</taxon>
        <taxon>Chryseotaleaceae</taxon>
        <taxon>Chryseosolibacter</taxon>
    </lineage>
</organism>
<dbReference type="NCBIfam" id="TIGR04057">
    <property type="entry name" value="SusC_RagA_signa"/>
    <property type="match status" value="1"/>
</dbReference>
<keyword evidence="4 8" id="KW-0812">Transmembrane</keyword>
<dbReference type="InterPro" id="IPR023996">
    <property type="entry name" value="TonB-dep_OMP_SusC/RagA"/>
</dbReference>
<evidence type="ECO:0000256" key="1">
    <source>
        <dbReference type="ARBA" id="ARBA00004571"/>
    </source>
</evidence>
<proteinExistence type="inferred from homology"/>
<keyword evidence="5 9" id="KW-0798">TonB box</keyword>
<evidence type="ECO:0000256" key="6">
    <source>
        <dbReference type="ARBA" id="ARBA00023136"/>
    </source>
</evidence>
<evidence type="ECO:0000256" key="10">
    <source>
        <dbReference type="SAM" id="SignalP"/>
    </source>
</evidence>
<dbReference type="Pfam" id="PF00593">
    <property type="entry name" value="TonB_dep_Rec_b-barrel"/>
    <property type="match status" value="1"/>
</dbReference>
<dbReference type="Proteomes" id="UP000772618">
    <property type="component" value="Unassembled WGS sequence"/>
</dbReference>
<feature type="chain" id="PRO_5045993198" evidence="10">
    <location>
        <begin position="22"/>
        <end position="1005"/>
    </location>
</feature>
<keyword evidence="6 8" id="KW-0472">Membrane</keyword>
<dbReference type="InterPro" id="IPR000531">
    <property type="entry name" value="Beta-barrel_TonB"/>
</dbReference>
<accession>A0ABS5VQR7</accession>
<sequence length="1005" mass="108613">MKRILLCLTALCLLIAGELRAQERTVSGRVTSSEDGSPLPGVNVLVKGTTQGVVTDVNGDYKLSVPQEGGILVFSFIGLKSQEIAVGSRTTLDVPMSTDITQLSEVIVTGYSTQEKREVTGSISSVKGDVIENLPMQTFDRAIQGRAAGVQVVSGGGQPGGGVTVNIRGTGTINGTAQPLYIVDGVQVNSGGTFSSVSTSNPLSAINPADIQSIEILKDAAAGAIYGALAGNGVVIITTKRGKAGKTKLKFAGQYGISEQYNPYEVLNATQWLGLKMEAYGNAEQRAGGSYADGVATALNDFGVDDPNGPIPSYNWVDAILRTGKTQQYDLSLSGGDEKTRFFISGSYNNVGGTVIQSNFKRGTLRANLDHRLSKVFSMETSLGLTGSDTQGPSVNSGFFTNGAFTGGLFTPPINPIYNEDGTFNQDLINTSMNVVQLLNQELRRAGAFQTVSNLAFNADVLPGLRLRAFGGIDFADVKDYNYRPSSITAYAPGTGSETFRRFINWNTNYTANYNKKFNEVHNFGIIGGFEYRHVANTTLGAATQGFASPSYRLLSSGATPTSATSTFTSYKLAGFFANAKYDFKDKYLVSATIRYDGSSRFGANYKWGTFYGASAGWRLKAEDFLSSVNFLDDLKIRASYGVVGVQPNGTQSNGDFLSLGLYGNGGQYVGKPGSRPTQLANPDLTWEQSATINLGLDYSFFGGRIFGAVDFWKKNNTQLLLQRQLPIDSGFGSIFENAGEVENKGIDFDINTVNIETSGFKWTTNFNIGFQKNELVSLNGGLKTSTVNSVRYDVGEPLGVIYTYEYAGVNPADGRPMFYDKNNNITYNPTTTDQRVVGNNVPDFFGGFSNNFSYKGLSLEVFFNYQYGNESSIQTAQVLEASGMFNDNQVTSQLGRWTRPGQITGIPRAFEGGAEPGGFDPTNFSSRYVQTASYIRLKQITLSYQLPSSLIQRLKMSNVNVFVQAINLATFTNFRGDDPELALNNNLNQYPNPRQITGGVTIEF</sequence>
<dbReference type="SUPFAM" id="SSF49464">
    <property type="entry name" value="Carboxypeptidase regulatory domain-like"/>
    <property type="match status" value="1"/>
</dbReference>
<comment type="subcellular location">
    <subcellularLocation>
        <location evidence="1 8">Cell outer membrane</location>
        <topology evidence="1 8">Multi-pass membrane protein</topology>
    </subcellularLocation>
</comment>
<dbReference type="Pfam" id="PF07715">
    <property type="entry name" value="Plug"/>
    <property type="match status" value="1"/>
</dbReference>
<dbReference type="InterPro" id="IPR023997">
    <property type="entry name" value="TonB-dep_OMP_SusC/RagA_CS"/>
</dbReference>
<feature type="domain" description="TonB-dependent receptor-like beta-barrel" evidence="11">
    <location>
        <begin position="409"/>
        <end position="968"/>
    </location>
</feature>
<keyword evidence="14" id="KW-1185">Reference proteome</keyword>
<comment type="caution">
    <text evidence="13">The sequence shown here is derived from an EMBL/GenBank/DDBJ whole genome shotgun (WGS) entry which is preliminary data.</text>
</comment>
<evidence type="ECO:0000256" key="8">
    <source>
        <dbReference type="PROSITE-ProRule" id="PRU01360"/>
    </source>
</evidence>
<evidence type="ECO:0000259" key="11">
    <source>
        <dbReference type="Pfam" id="PF00593"/>
    </source>
</evidence>
<feature type="domain" description="TonB-dependent receptor plug" evidence="12">
    <location>
        <begin position="116"/>
        <end position="234"/>
    </location>
</feature>
<keyword evidence="7 8" id="KW-0998">Cell outer membrane</keyword>
<dbReference type="Gene3D" id="2.60.40.1120">
    <property type="entry name" value="Carboxypeptidase-like, regulatory domain"/>
    <property type="match status" value="1"/>
</dbReference>
<dbReference type="InterPro" id="IPR039426">
    <property type="entry name" value="TonB-dep_rcpt-like"/>
</dbReference>
<name>A0ABS5VQR7_9BACT</name>
<dbReference type="NCBIfam" id="TIGR04056">
    <property type="entry name" value="OMP_RagA_SusC"/>
    <property type="match status" value="1"/>
</dbReference>
<evidence type="ECO:0000256" key="3">
    <source>
        <dbReference type="ARBA" id="ARBA00022452"/>
    </source>
</evidence>
<evidence type="ECO:0000313" key="13">
    <source>
        <dbReference type="EMBL" id="MBT1703129.1"/>
    </source>
</evidence>
<dbReference type="PROSITE" id="PS52016">
    <property type="entry name" value="TONB_DEPENDENT_REC_3"/>
    <property type="match status" value="1"/>
</dbReference>
<evidence type="ECO:0000313" key="14">
    <source>
        <dbReference type="Proteomes" id="UP000772618"/>
    </source>
</evidence>
<dbReference type="InterPro" id="IPR008969">
    <property type="entry name" value="CarboxyPept-like_regulatory"/>
</dbReference>
<dbReference type="InterPro" id="IPR012910">
    <property type="entry name" value="Plug_dom"/>
</dbReference>
<dbReference type="SUPFAM" id="SSF56935">
    <property type="entry name" value="Porins"/>
    <property type="match status" value="1"/>
</dbReference>
<keyword evidence="13" id="KW-0675">Receptor</keyword>
<dbReference type="InterPro" id="IPR036942">
    <property type="entry name" value="Beta-barrel_TonB_sf"/>
</dbReference>
<evidence type="ECO:0000256" key="4">
    <source>
        <dbReference type="ARBA" id="ARBA00022692"/>
    </source>
</evidence>
<gene>
    <name evidence="13" type="ORF">KK060_07550</name>
</gene>
<protein>
    <submittedName>
        <fullName evidence="13">TonB-dependent receptor</fullName>
    </submittedName>
</protein>